<dbReference type="Proteomes" id="UP001595956">
    <property type="component" value="Unassembled WGS sequence"/>
</dbReference>
<name>A0ABW0MYM0_9ACTN</name>
<gene>
    <name evidence="3" type="ORF">ACFPKY_06765</name>
</gene>
<accession>A0ABW0MYM0</accession>
<sequence>MAFLRRQVVTAVLTANAIRPAPGFRAGVPAFAFGWLTSELAQHLFALTAADATAHVVRRRPRSRLGLALAAANLAGQAFLLDQARRVQKDAEDALVEGLGYDYLEQLDAKPTPAELATPWRKLANPFRMRALDVVVEKDIEYAPEHGKRGLLDIYRPAEPTTGAPVLLQVHGGGWTIGNKDQQGIPLMQHLAAKGWVCVAINYRLAPRDPFPAQIVDVKRAIAWIREHIEEYGGDPDYIAITGGSAGGHLTALAAVTPNDPAYQPGFEDADTSVAVAVPHYGVYDFAGSTGLRSAEQMRDLFLAPRVVRQGWEDAPEVFEAGTPLLRITKEAPDFFVLHGAHDTLVSVEQARLFVARLREVSGATVVYAELPGAQHAFDVFPSIRSSHVVRAIDRYLHWHWNGWRREREPA</sequence>
<dbReference type="EMBL" id="JBHSMD010000002">
    <property type="protein sequence ID" value="MFC5492792.1"/>
    <property type="molecule type" value="Genomic_DNA"/>
</dbReference>
<evidence type="ECO:0000313" key="4">
    <source>
        <dbReference type="Proteomes" id="UP001595956"/>
    </source>
</evidence>
<dbReference type="InterPro" id="IPR050300">
    <property type="entry name" value="GDXG_lipolytic_enzyme"/>
</dbReference>
<dbReference type="InterPro" id="IPR049492">
    <property type="entry name" value="BD-FAE-like_dom"/>
</dbReference>
<organism evidence="3 4">
    <name type="scientific">Nocardioides caricicola</name>
    <dbReference type="NCBI Taxonomy" id="634770"/>
    <lineage>
        <taxon>Bacteria</taxon>
        <taxon>Bacillati</taxon>
        <taxon>Actinomycetota</taxon>
        <taxon>Actinomycetes</taxon>
        <taxon>Propionibacteriales</taxon>
        <taxon>Nocardioidaceae</taxon>
        <taxon>Nocardioides</taxon>
    </lineage>
</organism>
<reference evidence="4" key="1">
    <citation type="journal article" date="2019" name="Int. J. Syst. Evol. Microbiol.">
        <title>The Global Catalogue of Microorganisms (GCM) 10K type strain sequencing project: providing services to taxonomists for standard genome sequencing and annotation.</title>
        <authorList>
            <consortium name="The Broad Institute Genomics Platform"/>
            <consortium name="The Broad Institute Genome Sequencing Center for Infectious Disease"/>
            <person name="Wu L."/>
            <person name="Ma J."/>
        </authorList>
    </citation>
    <scope>NUCLEOTIDE SEQUENCE [LARGE SCALE GENOMIC DNA]</scope>
    <source>
        <strain evidence="4">KACC 13778</strain>
    </source>
</reference>
<dbReference type="PANTHER" id="PTHR48081:SF33">
    <property type="entry name" value="KYNURENINE FORMAMIDASE"/>
    <property type="match status" value="1"/>
</dbReference>
<dbReference type="Gene3D" id="3.40.50.1820">
    <property type="entry name" value="alpha/beta hydrolase"/>
    <property type="match status" value="1"/>
</dbReference>
<protein>
    <submittedName>
        <fullName evidence="3">Alpha/beta hydrolase fold domain-containing protein</fullName>
    </submittedName>
</protein>
<dbReference type="Pfam" id="PF20434">
    <property type="entry name" value="BD-FAE"/>
    <property type="match status" value="1"/>
</dbReference>
<dbReference type="InterPro" id="IPR029058">
    <property type="entry name" value="AB_hydrolase_fold"/>
</dbReference>
<keyword evidence="1 3" id="KW-0378">Hydrolase</keyword>
<dbReference type="GO" id="GO:0016787">
    <property type="term" value="F:hydrolase activity"/>
    <property type="evidence" value="ECO:0007669"/>
    <property type="project" value="UniProtKB-KW"/>
</dbReference>
<proteinExistence type="predicted"/>
<evidence type="ECO:0000313" key="3">
    <source>
        <dbReference type="EMBL" id="MFC5492792.1"/>
    </source>
</evidence>
<dbReference type="RefSeq" id="WP_345171298.1">
    <property type="nucleotide sequence ID" value="NZ_BAABFQ010000003.1"/>
</dbReference>
<dbReference type="SUPFAM" id="SSF53474">
    <property type="entry name" value="alpha/beta-Hydrolases"/>
    <property type="match status" value="1"/>
</dbReference>
<keyword evidence="4" id="KW-1185">Reference proteome</keyword>
<evidence type="ECO:0000256" key="1">
    <source>
        <dbReference type="ARBA" id="ARBA00022801"/>
    </source>
</evidence>
<comment type="caution">
    <text evidence="3">The sequence shown here is derived from an EMBL/GenBank/DDBJ whole genome shotgun (WGS) entry which is preliminary data.</text>
</comment>
<feature type="domain" description="BD-FAE-like" evidence="2">
    <location>
        <begin position="152"/>
        <end position="358"/>
    </location>
</feature>
<dbReference type="PANTHER" id="PTHR48081">
    <property type="entry name" value="AB HYDROLASE SUPERFAMILY PROTEIN C4A8.06C"/>
    <property type="match status" value="1"/>
</dbReference>
<evidence type="ECO:0000259" key="2">
    <source>
        <dbReference type="Pfam" id="PF20434"/>
    </source>
</evidence>